<dbReference type="FunFam" id="1.10.10.10:FF:000616">
    <property type="entry name" value="Developmental regulator FlbA"/>
    <property type="match status" value="1"/>
</dbReference>
<sequence>MPTISSVPFNQGSPPPSSHLHYPQPSRSSAVPIPVPSSPDHNRTSSSTSAITAAAATAAAAPLQNSAPAAVPAHSHSATSTTTNTTTSAAASSSVTNPFSTGFTGSVIGSISRRNRRSFAALAREKTSSALANLSAIGSPNYPLRPSASSGSLSKHSRKASLVSISDLPGATPLTPPLSDSSASSEQSSPAPIDSATNRVFPAVIDQATTSVDRRRHTIQRIPSPLHQLPEIEPSEPPAKMHQTSSRLLRMTEDDRPFTKDFMDLFSTLMVSLKLDSHRVRFTKYDHSFTSEEAINNLGSLKFSQSNRMPDPKDPSRIVTTTTTTTFSMAKEMARSVCQRFVDARFIESVDGKASQLFPLKGALYQLTPKGINILQRFCQRNGITARHVIDVLESPRNTMQLVNLERDSETDKLSHDRATIEVIFRRFAGQDGPNVKSSISTSDSDSLSDYSNGLVGVKMAKERKIKDKIVSNTFTGKAAVDWLMDCSTTIERRETVLIAELFVKYGLIMMLQEDQFITVPDDSIATFQPSKNAIYGITERGQRVCGWIARDKARDTSMYDSRGIPRDSNNARLNHILHDPALRLLFREFLRFSLCEENLSFYLDVSEFTSAYHKAEKVGTFRRPDSVRETLAAAYGLYNAFLAPGSPCELNIDHALRNSLASRMTKAVGDDESMLKSLQEVVHLFEMAQTSVFKLMSSDSVPKFLRDPKCASILQEHDVDLIGAPRSYSPTPAPVPERSASRSARP</sequence>
<feature type="domain" description="RGS" evidence="3">
    <location>
        <begin position="573"/>
        <end position="715"/>
    </location>
</feature>
<dbReference type="InterPro" id="IPR036305">
    <property type="entry name" value="RGS_sf"/>
</dbReference>
<evidence type="ECO:0000259" key="3">
    <source>
        <dbReference type="PROSITE" id="PS50132"/>
    </source>
</evidence>
<dbReference type="Pfam" id="PF00615">
    <property type="entry name" value="RGS"/>
    <property type="match status" value="1"/>
</dbReference>
<feature type="compositionally biased region" description="Low complexity" evidence="2">
    <location>
        <begin position="44"/>
        <end position="96"/>
    </location>
</feature>
<dbReference type="PRINTS" id="PR01301">
    <property type="entry name" value="RGSPROTEIN"/>
</dbReference>
<dbReference type="FunFam" id="1.10.167.10:FF:000026">
    <property type="entry name" value="Developmental regulator FlbA"/>
    <property type="match status" value="1"/>
</dbReference>
<dbReference type="PROSITE" id="PS50132">
    <property type="entry name" value="RGS"/>
    <property type="match status" value="1"/>
</dbReference>
<dbReference type="InterPro" id="IPR000591">
    <property type="entry name" value="DEP_dom"/>
</dbReference>
<dbReference type="Pfam" id="PF00610">
    <property type="entry name" value="DEP"/>
    <property type="match status" value="1"/>
</dbReference>
<evidence type="ECO:0000256" key="1">
    <source>
        <dbReference type="ARBA" id="ARBA00022700"/>
    </source>
</evidence>
<dbReference type="PROSITE" id="PS50186">
    <property type="entry name" value="DEP"/>
    <property type="match status" value="1"/>
</dbReference>
<protein>
    <submittedName>
        <fullName evidence="5">RGS-domain-containing protein</fullName>
    </submittedName>
</protein>
<dbReference type="InterPro" id="IPR036388">
    <property type="entry name" value="WH-like_DNA-bd_sf"/>
</dbReference>
<keyword evidence="1" id="KW-0734">Signal transduction inhibitor</keyword>
<feature type="compositionally biased region" description="Polar residues" evidence="2">
    <location>
        <begin position="1"/>
        <end position="12"/>
    </location>
</feature>
<feature type="region of interest" description="Disordered" evidence="2">
    <location>
        <begin position="724"/>
        <end position="747"/>
    </location>
</feature>
<organism evidence="5 6">
    <name type="scientific">Aspergillus indologenus CBS 114.80</name>
    <dbReference type="NCBI Taxonomy" id="1450541"/>
    <lineage>
        <taxon>Eukaryota</taxon>
        <taxon>Fungi</taxon>
        <taxon>Dikarya</taxon>
        <taxon>Ascomycota</taxon>
        <taxon>Pezizomycotina</taxon>
        <taxon>Eurotiomycetes</taxon>
        <taxon>Eurotiomycetidae</taxon>
        <taxon>Eurotiales</taxon>
        <taxon>Aspergillaceae</taxon>
        <taxon>Aspergillus</taxon>
        <taxon>Aspergillus subgen. Circumdati</taxon>
    </lineage>
</organism>
<evidence type="ECO:0000256" key="2">
    <source>
        <dbReference type="SAM" id="MobiDB-lite"/>
    </source>
</evidence>
<feature type="region of interest" description="Disordered" evidence="2">
    <location>
        <begin position="1"/>
        <end position="96"/>
    </location>
</feature>
<dbReference type="PANTHER" id="PTHR10845:SF192">
    <property type="entry name" value="DOUBLE HIT, ISOFORM B"/>
    <property type="match status" value="1"/>
</dbReference>
<dbReference type="Gene3D" id="1.10.10.10">
    <property type="entry name" value="Winged helix-like DNA-binding domain superfamily/Winged helix DNA-binding domain"/>
    <property type="match status" value="2"/>
</dbReference>
<feature type="region of interest" description="Disordered" evidence="2">
    <location>
        <begin position="167"/>
        <end position="200"/>
    </location>
</feature>
<keyword evidence="6" id="KW-1185">Reference proteome</keyword>
<accession>A0A2V5IWQ5</accession>
<dbReference type="Gene3D" id="1.10.167.10">
    <property type="entry name" value="Regulator of G-protein Signalling 4, domain 2"/>
    <property type="match status" value="1"/>
</dbReference>
<dbReference type="Pfam" id="PF25889">
    <property type="entry name" value="WHD_Fungal_DR"/>
    <property type="match status" value="1"/>
</dbReference>
<dbReference type="SUPFAM" id="SSF46785">
    <property type="entry name" value="Winged helix' DNA-binding domain"/>
    <property type="match status" value="2"/>
</dbReference>
<dbReference type="InterPro" id="IPR036390">
    <property type="entry name" value="WH_DNA-bd_sf"/>
</dbReference>
<dbReference type="FunFam" id="1.10.10.10:FF:000315">
    <property type="entry name" value="Developmental regulator FlbA"/>
    <property type="match status" value="1"/>
</dbReference>
<dbReference type="CDD" id="cd04450">
    <property type="entry name" value="DEP_RGS7-like"/>
    <property type="match status" value="1"/>
</dbReference>
<reference evidence="5 6" key="1">
    <citation type="submission" date="2018-02" db="EMBL/GenBank/DDBJ databases">
        <title>The genomes of Aspergillus section Nigri reveals drivers in fungal speciation.</title>
        <authorList>
            <consortium name="DOE Joint Genome Institute"/>
            <person name="Vesth T.C."/>
            <person name="Nybo J."/>
            <person name="Theobald S."/>
            <person name="Brandl J."/>
            <person name="Frisvad J.C."/>
            <person name="Nielsen K.F."/>
            <person name="Lyhne E.K."/>
            <person name="Kogle M.E."/>
            <person name="Kuo A."/>
            <person name="Riley R."/>
            <person name="Clum A."/>
            <person name="Nolan M."/>
            <person name="Lipzen A."/>
            <person name="Salamov A."/>
            <person name="Henrissat B."/>
            <person name="Wiebenga A."/>
            <person name="De vries R.P."/>
            <person name="Grigoriev I.V."/>
            <person name="Mortensen U.H."/>
            <person name="Andersen M.R."/>
            <person name="Baker S.E."/>
        </authorList>
    </citation>
    <scope>NUCLEOTIDE SEQUENCE [LARGE SCALE GENOMIC DNA]</scope>
    <source>
        <strain evidence="5 6">CBS 114.80</strain>
    </source>
</reference>
<feature type="region of interest" description="Disordered" evidence="2">
    <location>
        <begin position="136"/>
        <end position="155"/>
    </location>
</feature>
<dbReference type="InterPro" id="IPR044926">
    <property type="entry name" value="RGS_subdomain_2"/>
</dbReference>
<feature type="compositionally biased region" description="Low complexity" evidence="2">
    <location>
        <begin position="177"/>
        <end position="192"/>
    </location>
</feature>
<proteinExistence type="predicted"/>
<evidence type="ECO:0000313" key="6">
    <source>
        <dbReference type="Proteomes" id="UP000248817"/>
    </source>
</evidence>
<dbReference type="Proteomes" id="UP000248817">
    <property type="component" value="Unassembled WGS sequence"/>
</dbReference>
<dbReference type="GO" id="GO:0009968">
    <property type="term" value="P:negative regulation of signal transduction"/>
    <property type="evidence" value="ECO:0007669"/>
    <property type="project" value="UniProtKB-KW"/>
</dbReference>
<gene>
    <name evidence="5" type="ORF">BP00DRAFT_133053</name>
</gene>
<dbReference type="GO" id="GO:0035556">
    <property type="term" value="P:intracellular signal transduction"/>
    <property type="evidence" value="ECO:0007669"/>
    <property type="project" value="InterPro"/>
</dbReference>
<dbReference type="EMBL" id="KZ825486">
    <property type="protein sequence ID" value="PYI33210.1"/>
    <property type="molecule type" value="Genomic_DNA"/>
</dbReference>
<dbReference type="SMART" id="SM00315">
    <property type="entry name" value="RGS"/>
    <property type="match status" value="1"/>
</dbReference>
<dbReference type="InterPro" id="IPR058855">
    <property type="entry name" value="RGS1/SST2-like_Fungal-DR"/>
</dbReference>
<dbReference type="InterPro" id="IPR016137">
    <property type="entry name" value="RGS"/>
</dbReference>
<dbReference type="PANTHER" id="PTHR10845">
    <property type="entry name" value="REGULATOR OF G PROTEIN SIGNALING"/>
    <property type="match status" value="1"/>
</dbReference>
<dbReference type="AlphaFoldDB" id="A0A2V5IWQ5"/>
<dbReference type="SMART" id="SM00049">
    <property type="entry name" value="DEP"/>
    <property type="match status" value="2"/>
</dbReference>
<feature type="domain" description="DEP" evidence="4">
    <location>
        <begin position="454"/>
        <end position="540"/>
    </location>
</feature>
<evidence type="ECO:0000259" key="4">
    <source>
        <dbReference type="PROSITE" id="PS50186"/>
    </source>
</evidence>
<name>A0A2V5IWQ5_9EURO</name>
<evidence type="ECO:0000313" key="5">
    <source>
        <dbReference type="EMBL" id="PYI33210.1"/>
    </source>
</evidence>
<dbReference type="SUPFAM" id="SSF48097">
    <property type="entry name" value="Regulator of G-protein signaling, RGS"/>
    <property type="match status" value="1"/>
</dbReference>
<dbReference type="CDD" id="cd08708">
    <property type="entry name" value="RGS_FLBA"/>
    <property type="match status" value="1"/>
</dbReference>